<dbReference type="Pfam" id="PF02931">
    <property type="entry name" value="Neur_chan_LBD"/>
    <property type="match status" value="1"/>
</dbReference>
<dbReference type="InterPro" id="IPR006201">
    <property type="entry name" value="Neur_channel"/>
</dbReference>
<organism evidence="8 9">
    <name type="scientific">Hypsibius exemplaris</name>
    <name type="common">Freshwater tardigrade</name>
    <dbReference type="NCBI Taxonomy" id="2072580"/>
    <lineage>
        <taxon>Eukaryota</taxon>
        <taxon>Metazoa</taxon>
        <taxon>Ecdysozoa</taxon>
        <taxon>Tardigrada</taxon>
        <taxon>Eutardigrada</taxon>
        <taxon>Parachela</taxon>
        <taxon>Hypsibioidea</taxon>
        <taxon>Hypsibiidae</taxon>
        <taxon>Hypsibius</taxon>
    </lineage>
</organism>
<dbReference type="InterPro" id="IPR006202">
    <property type="entry name" value="Neur_chan_lig-bd"/>
</dbReference>
<keyword evidence="3 5" id="KW-1133">Transmembrane helix</keyword>
<dbReference type="Proteomes" id="UP000192578">
    <property type="component" value="Unassembled WGS sequence"/>
</dbReference>
<keyword evidence="2 5" id="KW-0812">Transmembrane</keyword>
<dbReference type="GO" id="GO:0016020">
    <property type="term" value="C:membrane"/>
    <property type="evidence" value="ECO:0007669"/>
    <property type="project" value="UniProtKB-SubCell"/>
</dbReference>
<feature type="transmembrane region" description="Helical" evidence="5">
    <location>
        <begin position="323"/>
        <end position="349"/>
    </location>
</feature>
<evidence type="ECO:0000256" key="3">
    <source>
        <dbReference type="ARBA" id="ARBA00022989"/>
    </source>
</evidence>
<dbReference type="Gene3D" id="1.20.58.390">
    <property type="entry name" value="Neurotransmitter-gated ion-channel transmembrane domain"/>
    <property type="match status" value="1"/>
</dbReference>
<evidence type="ECO:0000256" key="2">
    <source>
        <dbReference type="ARBA" id="ARBA00022692"/>
    </source>
</evidence>
<protein>
    <submittedName>
        <fullName evidence="8">Neuronal acetylcholine receptor subunit alpha-10</fullName>
    </submittedName>
</protein>
<keyword evidence="9" id="KW-1185">Reference proteome</keyword>
<dbReference type="SUPFAM" id="SSF90112">
    <property type="entry name" value="Neurotransmitter-gated ion-channel transmembrane pore"/>
    <property type="match status" value="1"/>
</dbReference>
<comment type="subcellular location">
    <subcellularLocation>
        <location evidence="1">Membrane</location>
        <topology evidence="1">Multi-pass membrane protein</topology>
    </subcellularLocation>
</comment>
<dbReference type="GO" id="GO:0005230">
    <property type="term" value="F:extracellular ligand-gated monoatomic ion channel activity"/>
    <property type="evidence" value="ECO:0007669"/>
    <property type="project" value="InterPro"/>
</dbReference>
<evidence type="ECO:0000256" key="1">
    <source>
        <dbReference type="ARBA" id="ARBA00004141"/>
    </source>
</evidence>
<evidence type="ECO:0000313" key="9">
    <source>
        <dbReference type="Proteomes" id="UP000192578"/>
    </source>
</evidence>
<dbReference type="Gene3D" id="2.70.170.10">
    <property type="entry name" value="Neurotransmitter-gated ion-channel ligand-binding domain"/>
    <property type="match status" value="1"/>
</dbReference>
<dbReference type="OrthoDB" id="410315at2759"/>
<comment type="caution">
    <text evidence="8">The sequence shown here is derived from an EMBL/GenBank/DDBJ whole genome shotgun (WGS) entry which is preliminary data.</text>
</comment>
<dbReference type="CDD" id="cd18989">
    <property type="entry name" value="LGIC_ECD_cation"/>
    <property type="match status" value="1"/>
</dbReference>
<evidence type="ECO:0000256" key="6">
    <source>
        <dbReference type="SAM" id="SignalP"/>
    </source>
</evidence>
<evidence type="ECO:0000313" key="8">
    <source>
        <dbReference type="EMBL" id="OQV16370.1"/>
    </source>
</evidence>
<dbReference type="InterPro" id="IPR036734">
    <property type="entry name" value="Neur_chan_lig-bd_sf"/>
</dbReference>
<gene>
    <name evidence="8" type="ORF">BV898_09515</name>
</gene>
<evidence type="ECO:0000259" key="7">
    <source>
        <dbReference type="Pfam" id="PF02931"/>
    </source>
</evidence>
<proteinExistence type="predicted"/>
<dbReference type="EMBL" id="MTYJ01000075">
    <property type="protein sequence ID" value="OQV16370.1"/>
    <property type="molecule type" value="Genomic_DNA"/>
</dbReference>
<feature type="chain" id="PRO_5012076944" evidence="6">
    <location>
        <begin position="24"/>
        <end position="442"/>
    </location>
</feature>
<dbReference type="FunFam" id="2.70.170.10:FF:000028">
    <property type="entry name" value="AcetylCholine Receptor"/>
    <property type="match status" value="1"/>
</dbReference>
<feature type="signal peptide" evidence="6">
    <location>
        <begin position="1"/>
        <end position="23"/>
    </location>
</feature>
<reference evidence="9" key="1">
    <citation type="submission" date="2017-01" db="EMBL/GenBank/DDBJ databases">
        <title>Comparative genomics of anhydrobiosis in the tardigrade Hypsibius dujardini.</title>
        <authorList>
            <person name="Yoshida Y."/>
            <person name="Koutsovoulos G."/>
            <person name="Laetsch D."/>
            <person name="Stevens L."/>
            <person name="Kumar S."/>
            <person name="Horikawa D."/>
            <person name="Ishino K."/>
            <person name="Komine S."/>
            <person name="Tomita M."/>
            <person name="Blaxter M."/>
            <person name="Arakawa K."/>
        </authorList>
    </citation>
    <scope>NUCLEOTIDE SEQUENCE [LARGE SCALE GENOMIC DNA]</scope>
    <source>
        <strain evidence="9">Z151</strain>
    </source>
</reference>
<dbReference type="GO" id="GO:0004888">
    <property type="term" value="F:transmembrane signaling receptor activity"/>
    <property type="evidence" value="ECO:0007669"/>
    <property type="project" value="InterPro"/>
</dbReference>
<feature type="transmembrane region" description="Helical" evidence="5">
    <location>
        <begin position="292"/>
        <end position="311"/>
    </location>
</feature>
<keyword evidence="4 5" id="KW-0472">Membrane</keyword>
<dbReference type="InterPro" id="IPR038050">
    <property type="entry name" value="Neuro_actylchol_rec"/>
</dbReference>
<dbReference type="SUPFAM" id="SSF63712">
    <property type="entry name" value="Nicotinic receptor ligand binding domain-like"/>
    <property type="match status" value="1"/>
</dbReference>
<keyword evidence="8" id="KW-0675">Receptor</keyword>
<feature type="domain" description="Neurotransmitter-gated ion-channel ligand-binding" evidence="7">
    <location>
        <begin position="51"/>
        <end position="262"/>
    </location>
</feature>
<keyword evidence="6" id="KW-0732">Signal</keyword>
<dbReference type="PANTHER" id="PTHR18945">
    <property type="entry name" value="NEUROTRANSMITTER GATED ION CHANNEL"/>
    <property type="match status" value="1"/>
</dbReference>
<sequence length="442" mass="49895">MDRGIKLTVVLAFIGLSLGSLSAAPTVNTTAGKDLSPSSPTESTDSPLANEETLFKDLFDNYNKNLRPNYNTSNEPLQVELGLAVRRIEYLDEKRQTLLFHGTTRLRWMDKRLAWDQQDYEQIANIAYPSYALWVPDIRLQNQAAQLGVKTFEHGLANIYSDGQVYLSTQSAFTVYCGMDFGKWPYDVQSCTIEFESFTMDGTRVDLRMMGQNSTVAVETSPYASLNEWHVLGMVALKNVKRYECCPGEFHSIYFTIRLQRNQPFYRPLLLTPMIVMVFASWLLFLLPLQSCMKFVIGAIELVFVASFALFLKSYLPPSIEEIPYIVTLNLNTMVLVLLALFIQSALLFMSRLKCAMPHALKTLFLDGLGRACCLKLPNGYTKSNLGLQLTAEGQEVDHFEMSDSSDALTSEKTRHEWATLASVLNRVCFTIHVVVCLIVLL</sequence>
<evidence type="ECO:0000256" key="4">
    <source>
        <dbReference type="ARBA" id="ARBA00023136"/>
    </source>
</evidence>
<dbReference type="AlphaFoldDB" id="A0A1W0WMC6"/>
<accession>A0A1W0WMC6</accession>
<dbReference type="InterPro" id="IPR036719">
    <property type="entry name" value="Neuro-gated_channel_TM_sf"/>
</dbReference>
<evidence type="ECO:0000256" key="5">
    <source>
        <dbReference type="SAM" id="Phobius"/>
    </source>
</evidence>
<name>A0A1W0WMC6_HYPEX</name>
<feature type="transmembrane region" description="Helical" evidence="5">
    <location>
        <begin position="265"/>
        <end position="285"/>
    </location>
</feature>